<reference evidence="1 2" key="1">
    <citation type="submission" date="2012-06" db="EMBL/GenBank/DDBJ databases">
        <authorList>
            <person name="Kim M.S."/>
            <person name="Cha K.E."/>
            <person name="Kim Y.D."/>
            <person name="Myung H."/>
        </authorList>
    </citation>
    <scope>NUCLEOTIDE SEQUENCE [LARGE SCALE GENOMIC DNA]</scope>
</reference>
<protein>
    <submittedName>
        <fullName evidence="1">Uncharacterized protein</fullName>
    </submittedName>
</protein>
<keyword evidence="2" id="KW-1185">Reference proteome</keyword>
<dbReference type="Proteomes" id="UP000232534">
    <property type="component" value="Segment"/>
</dbReference>
<name>I7DKA6_9CAUD</name>
<evidence type="ECO:0000313" key="2">
    <source>
        <dbReference type="Proteomes" id="UP000232534"/>
    </source>
</evidence>
<sequence>MGRYSYLVSYLQLIENITFSNIKLMIYCLNMFEYNFIYYNK</sequence>
<accession>I7DKA6</accession>
<dbReference type="GeneID" id="40093880"/>
<dbReference type="RefSeq" id="YP_009617341.1">
    <property type="nucleotide sequence ID" value="NC_042060.1"/>
</dbReference>
<proteinExistence type="predicted"/>
<evidence type="ECO:0000313" key="1">
    <source>
        <dbReference type="EMBL" id="AFO70860.1"/>
    </source>
</evidence>
<dbReference type="KEGG" id="vg:40093880"/>
<dbReference type="EMBL" id="JX233784">
    <property type="protein sequence ID" value="AFO70860.1"/>
    <property type="molecule type" value="Genomic_DNA"/>
</dbReference>
<organism evidence="1 2">
    <name type="scientific">Pseudomonas phage PA7</name>
    <dbReference type="NCBI Taxonomy" id="347330"/>
    <lineage>
        <taxon>Viruses</taxon>
        <taxon>Duplodnaviria</taxon>
        <taxon>Heunggongvirae</taxon>
        <taxon>Uroviricota</taxon>
        <taxon>Caudoviricetes</taxon>
        <taxon>Chimalliviridae</taxon>
        <taxon>Phikzvirus</taxon>
        <taxon>Phikzvirus PA7</taxon>
    </lineage>
</organism>